<evidence type="ECO:0000259" key="2">
    <source>
        <dbReference type="Pfam" id="PF16036"/>
    </source>
</evidence>
<dbReference type="EMBL" id="MTJN01000002">
    <property type="protein sequence ID" value="OOV06495.1"/>
    <property type="molecule type" value="Genomic_DNA"/>
</dbReference>
<gene>
    <name evidence="3" type="ORF">RF819_06880</name>
</gene>
<dbReference type="RefSeq" id="WP_158081242.1">
    <property type="nucleotide sequence ID" value="NZ_MTJN01000002.1"/>
</dbReference>
<dbReference type="OrthoDB" id="9795336at2"/>
<reference evidence="3 4" key="1">
    <citation type="submission" date="2017-01" db="EMBL/GenBank/DDBJ databases">
        <title>Genome sequencing of Rhodoferax fermentans JCM 7819.</title>
        <authorList>
            <person name="Kim Y.J."/>
            <person name="Farh M.E.-A."/>
            <person name="Yang D.-C."/>
        </authorList>
    </citation>
    <scope>NUCLEOTIDE SEQUENCE [LARGE SCALE GENOMIC DNA]</scope>
    <source>
        <strain evidence="3 4">JCM 7819</strain>
    </source>
</reference>
<protein>
    <recommendedName>
        <fullName evidence="2">Chalcone isomerase domain-containing protein</fullName>
    </recommendedName>
</protein>
<dbReference type="InterPro" id="IPR036298">
    <property type="entry name" value="Chalcone_isomerase_sf"/>
</dbReference>
<evidence type="ECO:0000313" key="3">
    <source>
        <dbReference type="EMBL" id="OOV06495.1"/>
    </source>
</evidence>
<organism evidence="3 4">
    <name type="scientific">Rhodoferax fermentans</name>
    <dbReference type="NCBI Taxonomy" id="28066"/>
    <lineage>
        <taxon>Bacteria</taxon>
        <taxon>Pseudomonadati</taxon>
        <taxon>Pseudomonadota</taxon>
        <taxon>Betaproteobacteria</taxon>
        <taxon>Burkholderiales</taxon>
        <taxon>Comamonadaceae</taxon>
        <taxon>Rhodoferax</taxon>
    </lineage>
</organism>
<dbReference type="AlphaFoldDB" id="A0A1T1AR93"/>
<dbReference type="Pfam" id="PF16036">
    <property type="entry name" value="Chalcone_3"/>
    <property type="match status" value="1"/>
</dbReference>
<accession>A0A1T1AR93</accession>
<sequence>MFTFLKTTLTAVSWLAASLPATAALQMDGVALEDSVQVAGKNLKLNGAGISMRLIFKVYALGLYLPNRQDTTRDVLHGEGPKRLLIAMLRDVSGTEFNDELRQYAVAESASVPAHILDNMVRLGQAIERQSNGLRKGDTLTLDWVPGTGTMVELNNKPLTAPLRDMAFYKALLNIWLGDRPADSGLKMKLLGQATELRSALRD</sequence>
<dbReference type="SUPFAM" id="SSF54626">
    <property type="entry name" value="Chalcone isomerase"/>
    <property type="match status" value="1"/>
</dbReference>
<evidence type="ECO:0000313" key="4">
    <source>
        <dbReference type="Proteomes" id="UP000190750"/>
    </source>
</evidence>
<keyword evidence="4" id="KW-1185">Reference proteome</keyword>
<name>A0A1T1AR93_RHOFE</name>
<proteinExistence type="predicted"/>
<feature type="domain" description="Chalcone isomerase" evidence="2">
    <location>
        <begin position="25"/>
        <end position="192"/>
    </location>
</feature>
<feature type="chain" id="PRO_5012368509" description="Chalcone isomerase domain-containing protein" evidence="1">
    <location>
        <begin position="24"/>
        <end position="203"/>
    </location>
</feature>
<keyword evidence="1" id="KW-0732">Signal</keyword>
<dbReference type="STRING" id="28066.RF819_06880"/>
<dbReference type="Proteomes" id="UP000190750">
    <property type="component" value="Unassembled WGS sequence"/>
</dbReference>
<feature type="signal peptide" evidence="1">
    <location>
        <begin position="1"/>
        <end position="23"/>
    </location>
</feature>
<dbReference type="Gene3D" id="3.50.70.10">
    <property type="match status" value="1"/>
</dbReference>
<comment type="caution">
    <text evidence="3">The sequence shown here is derived from an EMBL/GenBank/DDBJ whole genome shotgun (WGS) entry which is preliminary data.</text>
</comment>
<dbReference type="InterPro" id="IPR016087">
    <property type="entry name" value="Chalcone_isomerase"/>
</dbReference>
<dbReference type="GO" id="GO:0016872">
    <property type="term" value="F:intramolecular lyase activity"/>
    <property type="evidence" value="ECO:0007669"/>
    <property type="project" value="InterPro"/>
</dbReference>
<dbReference type="InterPro" id="IPR016088">
    <property type="entry name" value="Chalcone_isomerase_3-sand"/>
</dbReference>
<evidence type="ECO:0000256" key="1">
    <source>
        <dbReference type="SAM" id="SignalP"/>
    </source>
</evidence>